<comment type="caution">
    <text evidence="7">The sequence shown here is derived from an EMBL/GenBank/DDBJ whole genome shotgun (WGS) entry which is preliminary data.</text>
</comment>
<dbReference type="Pfam" id="PF04184">
    <property type="entry name" value="ST7"/>
    <property type="match status" value="1"/>
</dbReference>
<dbReference type="EMBL" id="CAJOBJ010214272">
    <property type="protein sequence ID" value="CAF5018384.1"/>
    <property type="molecule type" value="Genomic_DNA"/>
</dbReference>
<comment type="similarity">
    <text evidence="2">Belongs to the ST7 family.</text>
</comment>
<evidence type="ECO:0000256" key="1">
    <source>
        <dbReference type="ARBA" id="ARBA00004141"/>
    </source>
</evidence>
<dbReference type="GO" id="GO:0016020">
    <property type="term" value="C:membrane"/>
    <property type="evidence" value="ECO:0007669"/>
    <property type="project" value="UniProtKB-SubCell"/>
</dbReference>
<evidence type="ECO:0000313" key="8">
    <source>
        <dbReference type="EMBL" id="CAF5018384.1"/>
    </source>
</evidence>
<dbReference type="Proteomes" id="UP000676336">
    <property type="component" value="Unassembled WGS sequence"/>
</dbReference>
<evidence type="ECO:0000256" key="5">
    <source>
        <dbReference type="ARBA" id="ARBA00023136"/>
    </source>
</evidence>
<keyword evidence="3" id="KW-0812">Transmembrane</keyword>
<evidence type="ECO:0000256" key="3">
    <source>
        <dbReference type="ARBA" id="ARBA00022692"/>
    </source>
</evidence>
<accession>A0A8S3DI35</accession>
<feature type="non-terminal residue" evidence="7">
    <location>
        <position position="1"/>
    </location>
</feature>
<evidence type="ECO:0000313" key="7">
    <source>
        <dbReference type="EMBL" id="CAF5002999.1"/>
    </source>
</evidence>
<dbReference type="AlphaFoldDB" id="A0A8S3DI35"/>
<comment type="subcellular location">
    <subcellularLocation>
        <location evidence="1">Membrane</location>
        <topology evidence="1">Multi-pass membrane protein</topology>
    </subcellularLocation>
</comment>
<dbReference type="PANTHER" id="PTHR12745:SF6">
    <property type="entry name" value="PROTEIN ST7 HOMOLOG"/>
    <property type="match status" value="1"/>
</dbReference>
<organism evidence="7 9">
    <name type="scientific">Rotaria magnacalcarata</name>
    <dbReference type="NCBI Taxonomy" id="392030"/>
    <lineage>
        <taxon>Eukaryota</taxon>
        <taxon>Metazoa</taxon>
        <taxon>Spiralia</taxon>
        <taxon>Gnathifera</taxon>
        <taxon>Rotifera</taxon>
        <taxon>Eurotatoria</taxon>
        <taxon>Bdelloidea</taxon>
        <taxon>Philodinida</taxon>
        <taxon>Philodinidae</taxon>
        <taxon>Rotaria</taxon>
    </lineage>
</organism>
<evidence type="ECO:0000256" key="6">
    <source>
        <dbReference type="ARBA" id="ARBA00040270"/>
    </source>
</evidence>
<gene>
    <name evidence="8" type="ORF">GIL414_LOCUS58245</name>
    <name evidence="7" type="ORF">SMN809_LOCUS56842</name>
</gene>
<proteinExistence type="inferred from homology"/>
<dbReference type="PANTHER" id="PTHR12745">
    <property type="entry name" value="SUPPRESSION OF TUMORIGENICITY 7"/>
    <property type="match status" value="1"/>
</dbReference>
<dbReference type="EMBL" id="CAJOBI010205196">
    <property type="protein sequence ID" value="CAF5002999.1"/>
    <property type="molecule type" value="Genomic_DNA"/>
</dbReference>
<dbReference type="InterPro" id="IPR007311">
    <property type="entry name" value="ST7"/>
</dbReference>
<evidence type="ECO:0000313" key="9">
    <source>
        <dbReference type="Proteomes" id="UP000676336"/>
    </source>
</evidence>
<reference evidence="7" key="1">
    <citation type="submission" date="2021-02" db="EMBL/GenBank/DDBJ databases">
        <authorList>
            <person name="Nowell W R."/>
        </authorList>
    </citation>
    <scope>NUCLEOTIDE SEQUENCE</scope>
</reference>
<sequence>MNLSAQEHQTFFSCELDEGKPEYDMMQRAWRERTPSVRIQLAREALEKNS</sequence>
<evidence type="ECO:0000256" key="4">
    <source>
        <dbReference type="ARBA" id="ARBA00022989"/>
    </source>
</evidence>
<protein>
    <recommendedName>
        <fullName evidence="6">Protein ST7 homolog</fullName>
    </recommendedName>
</protein>
<keyword evidence="5" id="KW-0472">Membrane</keyword>
<dbReference type="Proteomes" id="UP000681720">
    <property type="component" value="Unassembled WGS sequence"/>
</dbReference>
<evidence type="ECO:0000256" key="2">
    <source>
        <dbReference type="ARBA" id="ARBA00009751"/>
    </source>
</evidence>
<keyword evidence="4" id="KW-1133">Transmembrane helix</keyword>
<name>A0A8S3DI35_9BILA</name>